<dbReference type="Pfam" id="PF06891">
    <property type="entry name" value="P2_Phage_GpR"/>
    <property type="match status" value="1"/>
</dbReference>
<dbReference type="InterPro" id="IPR009678">
    <property type="entry name" value="Phage_tail_completion_R"/>
</dbReference>
<reference evidence="1 2" key="1">
    <citation type="submission" date="2016-01" db="EMBL/GenBank/DDBJ databases">
        <title>Complete genome and mega plasmid sequence of Sphingomonas panacis DCY99 elicits systemic resistance in rice to Xanthomonas oryzae.</title>
        <authorList>
            <person name="Kim Y.J."/>
            <person name="Yang D.C."/>
            <person name="Sing P."/>
        </authorList>
    </citation>
    <scope>NUCLEOTIDE SEQUENCE [LARGE SCALE GENOMIC DNA]</scope>
    <source>
        <strain evidence="1 2">DCY99</strain>
    </source>
</reference>
<dbReference type="EMBL" id="CP014168">
    <property type="protein sequence ID" value="AOH86566.1"/>
    <property type="molecule type" value="Genomic_DNA"/>
</dbReference>
<gene>
    <name evidence="1" type="ORF">AWL63_06165</name>
</gene>
<dbReference type="OrthoDB" id="8564199at2"/>
<organism evidence="1 2">
    <name type="scientific">Sphingomonas panacis</name>
    <dbReference type="NCBI Taxonomy" id="1560345"/>
    <lineage>
        <taxon>Bacteria</taxon>
        <taxon>Pseudomonadati</taxon>
        <taxon>Pseudomonadota</taxon>
        <taxon>Alphaproteobacteria</taxon>
        <taxon>Sphingomonadales</taxon>
        <taxon>Sphingomonadaceae</taxon>
        <taxon>Sphingomonas</taxon>
    </lineage>
</organism>
<dbReference type="STRING" id="1560345.AWL63_06165"/>
<proteinExistence type="predicted"/>
<dbReference type="AlphaFoldDB" id="A0A1B3ZGL0"/>
<dbReference type="KEGG" id="span:AWL63_06165"/>
<evidence type="ECO:0000313" key="1">
    <source>
        <dbReference type="EMBL" id="AOH86566.1"/>
    </source>
</evidence>
<dbReference type="Proteomes" id="UP000094256">
    <property type="component" value="Chromosome"/>
</dbReference>
<keyword evidence="2" id="KW-1185">Reference proteome</keyword>
<dbReference type="RefSeq" id="WP_069207087.1">
    <property type="nucleotide sequence ID" value="NZ_CP014168.1"/>
</dbReference>
<evidence type="ECO:0000313" key="2">
    <source>
        <dbReference type="Proteomes" id="UP000094256"/>
    </source>
</evidence>
<accession>A0A1B3ZGL0</accession>
<name>A0A1B3ZGL0_9SPHN</name>
<protein>
    <submittedName>
        <fullName evidence="1">Phage tail protein</fullName>
    </submittedName>
</protein>
<sequence>MKKPEGLKRLLLAAVPGLAADPTRLAMFIDKGKLTTRANGSLSFEYSYTLNIVVQDYSGEIDALMVPLIAWVAEQQPDLLERDPREPFTFESEILDGDAADVSIDLELTEAVRVVRLPEGGYTATHLDEPSRDDAFPGVCGVNLWQLLLREDMNPASTIAVPDRG</sequence>